<feature type="compositionally biased region" description="Gly residues" evidence="4">
    <location>
        <begin position="158"/>
        <end position="170"/>
    </location>
</feature>
<dbReference type="PRINTS" id="PR00320">
    <property type="entry name" value="GPROTEINBRPT"/>
</dbReference>
<feature type="region of interest" description="Disordered" evidence="4">
    <location>
        <begin position="147"/>
        <end position="224"/>
    </location>
</feature>
<dbReference type="Proteomes" id="UP001432222">
    <property type="component" value="Chromosome"/>
</dbReference>
<evidence type="ECO:0000256" key="4">
    <source>
        <dbReference type="SAM" id="MobiDB-lite"/>
    </source>
</evidence>
<feature type="domain" description="TIR" evidence="5">
    <location>
        <begin position="12"/>
        <end position="145"/>
    </location>
</feature>
<evidence type="ECO:0000313" key="7">
    <source>
        <dbReference type="EMBL" id="WUQ87344.1"/>
    </source>
</evidence>
<feature type="repeat" description="WD" evidence="3">
    <location>
        <begin position="1837"/>
        <end position="1869"/>
    </location>
</feature>
<dbReference type="SUPFAM" id="SSF141571">
    <property type="entry name" value="Pentapeptide repeat-like"/>
    <property type="match status" value="1"/>
</dbReference>
<dbReference type="InterPro" id="IPR001646">
    <property type="entry name" value="5peptide_repeat"/>
</dbReference>
<reference evidence="7" key="1">
    <citation type="submission" date="2022-10" db="EMBL/GenBank/DDBJ databases">
        <title>The complete genomes of actinobacterial strains from the NBC collection.</title>
        <authorList>
            <person name="Joergensen T.S."/>
            <person name="Alvarez Arevalo M."/>
            <person name="Sterndorff E.B."/>
            <person name="Faurdal D."/>
            <person name="Vuksanovic O."/>
            <person name="Mourched A.-S."/>
            <person name="Charusanti P."/>
            <person name="Shaw S."/>
            <person name="Blin K."/>
            <person name="Weber T."/>
        </authorList>
    </citation>
    <scope>NUCLEOTIDE SEQUENCE</scope>
    <source>
        <strain evidence="7">NBC_00222</strain>
    </source>
</reference>
<keyword evidence="1 3" id="KW-0853">WD repeat</keyword>
<dbReference type="CDD" id="cd00009">
    <property type="entry name" value="AAA"/>
    <property type="match status" value="1"/>
</dbReference>
<protein>
    <submittedName>
        <fullName evidence="7">TIR domain-containing protein</fullName>
    </submittedName>
</protein>
<dbReference type="InterPro" id="IPR001680">
    <property type="entry name" value="WD40_rpt"/>
</dbReference>
<feature type="domain" description="NACHT" evidence="6">
    <location>
        <begin position="742"/>
        <end position="860"/>
    </location>
</feature>
<feature type="repeat" description="WD" evidence="3">
    <location>
        <begin position="1605"/>
        <end position="1628"/>
    </location>
</feature>
<dbReference type="Gene3D" id="3.40.50.10140">
    <property type="entry name" value="Toll/interleukin-1 receptor homology (TIR) domain"/>
    <property type="match status" value="1"/>
</dbReference>
<dbReference type="PROSITE" id="PS50104">
    <property type="entry name" value="TIR"/>
    <property type="match status" value="1"/>
</dbReference>
<feature type="repeat" description="WD" evidence="3">
    <location>
        <begin position="1485"/>
        <end position="1517"/>
    </location>
</feature>
<evidence type="ECO:0000313" key="8">
    <source>
        <dbReference type="Proteomes" id="UP001432222"/>
    </source>
</evidence>
<feature type="region of interest" description="Disordered" evidence="4">
    <location>
        <begin position="545"/>
        <end position="579"/>
    </location>
</feature>
<feature type="compositionally biased region" description="Basic and acidic residues" evidence="4">
    <location>
        <begin position="559"/>
        <end position="572"/>
    </location>
</feature>
<dbReference type="SMART" id="SM00320">
    <property type="entry name" value="WD40"/>
    <property type="match status" value="15"/>
</dbReference>
<dbReference type="InterPro" id="IPR027417">
    <property type="entry name" value="P-loop_NTPase"/>
</dbReference>
<dbReference type="InterPro" id="IPR036322">
    <property type="entry name" value="WD40_repeat_dom_sf"/>
</dbReference>
<feature type="repeat" description="WD" evidence="3">
    <location>
        <begin position="1313"/>
        <end position="1352"/>
    </location>
</feature>
<dbReference type="InterPro" id="IPR054571">
    <property type="entry name" value="NA-iREase3_dom"/>
</dbReference>
<dbReference type="PROSITE" id="PS50294">
    <property type="entry name" value="WD_REPEATS_REGION"/>
    <property type="match status" value="10"/>
</dbReference>
<feature type="repeat" description="WD" evidence="3">
    <location>
        <begin position="1755"/>
        <end position="1796"/>
    </location>
</feature>
<dbReference type="Pfam" id="PF13676">
    <property type="entry name" value="TIR_2"/>
    <property type="match status" value="1"/>
</dbReference>
<organism evidence="7 8">
    <name type="scientific">Kitasatospora purpeofusca</name>
    <dbReference type="NCBI Taxonomy" id="67352"/>
    <lineage>
        <taxon>Bacteria</taxon>
        <taxon>Bacillati</taxon>
        <taxon>Actinomycetota</taxon>
        <taxon>Actinomycetes</taxon>
        <taxon>Kitasatosporales</taxon>
        <taxon>Streptomycetaceae</taxon>
        <taxon>Kitasatospora</taxon>
    </lineage>
</organism>
<evidence type="ECO:0000256" key="2">
    <source>
        <dbReference type="ARBA" id="ARBA00022737"/>
    </source>
</evidence>
<dbReference type="PANTHER" id="PTHR22847:SF637">
    <property type="entry name" value="WD REPEAT DOMAIN 5B"/>
    <property type="match status" value="1"/>
</dbReference>
<dbReference type="PANTHER" id="PTHR22847">
    <property type="entry name" value="WD40 REPEAT PROTEIN"/>
    <property type="match status" value="1"/>
</dbReference>
<dbReference type="Gene3D" id="3.60.21.10">
    <property type="match status" value="1"/>
</dbReference>
<dbReference type="InterPro" id="IPR029052">
    <property type="entry name" value="Metallo-depent_PP-like"/>
</dbReference>
<dbReference type="SUPFAM" id="SSF56300">
    <property type="entry name" value="Metallo-dependent phosphatases"/>
    <property type="match status" value="1"/>
</dbReference>
<dbReference type="SUPFAM" id="SSF50978">
    <property type="entry name" value="WD40 repeat-like"/>
    <property type="match status" value="2"/>
</dbReference>
<keyword evidence="2" id="KW-0677">Repeat</keyword>
<dbReference type="InterPro" id="IPR000157">
    <property type="entry name" value="TIR_dom"/>
</dbReference>
<dbReference type="Pfam" id="PF22739">
    <property type="entry name" value="NA-iREase3"/>
    <property type="match status" value="1"/>
</dbReference>
<feature type="repeat" description="WD" evidence="3">
    <location>
        <begin position="1629"/>
        <end position="1670"/>
    </location>
</feature>
<feature type="repeat" description="WD" evidence="3">
    <location>
        <begin position="1527"/>
        <end position="1560"/>
    </location>
</feature>
<feature type="repeat" description="WD" evidence="3">
    <location>
        <begin position="1797"/>
        <end position="1828"/>
    </location>
</feature>
<feature type="repeat" description="WD" evidence="3">
    <location>
        <begin position="1713"/>
        <end position="1754"/>
    </location>
</feature>
<dbReference type="Gene3D" id="2.130.10.10">
    <property type="entry name" value="YVTN repeat-like/Quinoprotein amine dehydrogenase"/>
    <property type="match status" value="5"/>
</dbReference>
<feature type="region of interest" description="Disordered" evidence="4">
    <location>
        <begin position="1561"/>
        <end position="1582"/>
    </location>
</feature>
<evidence type="ECO:0000259" key="6">
    <source>
        <dbReference type="PROSITE" id="PS50837"/>
    </source>
</evidence>
<dbReference type="InterPro" id="IPR007111">
    <property type="entry name" value="NACHT_NTPase"/>
</dbReference>
<evidence type="ECO:0000256" key="3">
    <source>
        <dbReference type="PROSITE-ProRule" id="PRU00221"/>
    </source>
</evidence>
<gene>
    <name evidence="7" type="ORF">OHA16_32905</name>
</gene>
<feature type="repeat" description="WD" evidence="3">
    <location>
        <begin position="1671"/>
        <end position="1712"/>
    </location>
</feature>
<dbReference type="Pfam" id="PF00400">
    <property type="entry name" value="WD40"/>
    <property type="match status" value="14"/>
</dbReference>
<feature type="repeat" description="WD" evidence="3">
    <location>
        <begin position="1879"/>
        <end position="1912"/>
    </location>
</feature>
<dbReference type="InterPro" id="IPR019775">
    <property type="entry name" value="WD40_repeat_CS"/>
</dbReference>
<sequence>MGALDAIPGGPGPIDFFISYSPADERWAAWIAWTLEEAGYRAFLQAWDFVPGTNFVDFMDRGITESAAVIALLSRNYERSRYGRMEWQAALRADPDEPERRLVTVRIEDIPVDGLLATLTYIDLVGVTEPDRARGLLLTRVAQAMDGRARPELSPGYPGNGNGSGTGSGTGSDSATGTGTGTGTGTAQDLVPAPRPGGDTGRAGRRRPSARPEYPQAAGRAAGREEVSVLHLAGPAFGRGADPVDLQAALWGDLVELADAGAPAPELVVVTGDLTATGSPRECEQALTFLTGIRSLLGLEPHRVAVLPGGQDVSQAASRAYFATCEADELRPAPPYWPKWRHYSRLFQEFYQGLDVVFDSAQPWTLFPVPELGTVVAGLNSSMAWTHRPEDRYGWLGPEQAAWFAQALRPYENDGWLRIGAVRHPVAAGGTGPGPAEGVEPLRDADRFTRLTAPRLHLLLHGPATDAERPGPGPAARPLPPHLLPTTAGELPVLGATAPGAHQLLRLTRDGLTRWPASAPGSPTNSTADPHRLTVAWRRAERAFPAPAPTPRSGPPQLEESRAPADTDHETRALASPQEALLDRVAEVCRTRHPGAQIRPVAGTTTQLFVTWAESGLVRQQRVAACVGTPTEQEVEQFVDAVHGDGAGLDAELVHDGPPPSRELRDRARRRGVRLRSFLEFQGLLDLRGYVGAQTERLSTDSQYHPDLYLPQRYRDAERPGADERDGLVDELLRLLDSDHGRFVLLLGDFGRGKTFALRELARRLPGELPHLAPLFIELSALDKAHSLDGLVAAHLTEHGIDTLDLRAFRYMLRQGRVVLLFDGFDELVNRVSYERAADHLQVLLDAAVDNAKIVVTSRTQHFSSQEQVLTALGERVGLLPQRRLIAVQDFTPHQIRGYLGNRYGDEETAARRMRLLEAVPDLLALCRNPRLLSFVADLDHDRLRAVAGAGRALSAAGLYEEVFTSWLRFEERRGHGGPGAAPGLQLDQLWQAVTLLALRLWESGRSSIPLDEIVDIAGVLNGLADNRMPTPQVAHAVGSGSLLVRSDEGMFHFIHGSVGEWLVARAAAEALAREDTTLLARGPLSRLAVEFLCDLAEHQACQHWARSVLDAPENTTEAARLNAVKVLDRLRVPAHTDLRGATLAGEDLSHRDLSGVDLFGADLRGARLLGANLSGADLRGARLAGARLDSADLTGTDLRFADLRGARLVRTDLRGARLRGSHWQRAALISAVTDEEVLAAPELRAAAIAPGLPVEAGFSPSEVGVPYGFDVRSTRLPEPVAFSRDGHLLAVGSEDGSVLICDAVTGIALRTLKDHIGRVYSVKFADDVLATGSADGTVRLWDPVSGECRHRLDVHPGGVWPLSLARDGRLVATGDLNGVVTLWDTVTGEPRHRLPGHAAPVYTAVFSPDGALLVTGDQRGGGRLWSTANGRRLAELPGHRGTLYRSAFSPDGTLVATADGGPDDGTGGTVRIWEVASRRLRHSMPGHAGRIYTLAFHPDGDLLASGDTEGQIRFWNPLDGTAVGRPEDSTGKIYQVTFDEAGTRFAASDSDGGVRVWRVGPADGTGGAREVTPLRRQPPEHRGSVWACRFRPGSGRGGAESDPLLVTGANDGRVRLWDPSSGRSRQLLRGHGRRIGSLTFSGDGTLLAAGGNDGRVRLWEPSTGRRLRELSGRSSRLVSAVFSPEESVLATATNDGDLCLWNARTGEYLREMDVETEHVWAEAFSADGVLVATANDDDTVRIWYRRTGAHLTTLREHRGRVRSIAFSPDGRQLLTGCDDSRVRISDVDAGRVVAELDGHTDRVYAVSPAADSTWLASASWDGTAVIWVDRAVRHRLTGHVGRLWTAAAHPRRPLLATAGDDRVVRLWDPLAGTEVAGLRGHTGRILAVTFSPDGSLLASGGEDGTIRLWRVPEEGRPTALATLLGTPDGWAALLPSGAYKCEGDVAGEFWHAVGMCRFEPGELDSHLPGVHRLPPEALL</sequence>
<dbReference type="InterPro" id="IPR020472">
    <property type="entry name" value="WD40_PAC1"/>
</dbReference>
<dbReference type="SUPFAM" id="SSF52200">
    <property type="entry name" value="Toll/Interleukin receptor TIR domain"/>
    <property type="match status" value="1"/>
</dbReference>
<accession>A0ABZ1UB81</accession>
<dbReference type="Pfam" id="PF05729">
    <property type="entry name" value="NACHT"/>
    <property type="match status" value="1"/>
</dbReference>
<dbReference type="PROSITE" id="PS00678">
    <property type="entry name" value="WD_REPEATS_1"/>
    <property type="match status" value="1"/>
</dbReference>
<feature type="repeat" description="WD" evidence="3">
    <location>
        <begin position="1353"/>
        <end position="1394"/>
    </location>
</feature>
<dbReference type="RefSeq" id="WP_328957906.1">
    <property type="nucleotide sequence ID" value="NZ_CP108110.1"/>
</dbReference>
<dbReference type="CDD" id="cd00200">
    <property type="entry name" value="WD40"/>
    <property type="match status" value="2"/>
</dbReference>
<evidence type="ECO:0000256" key="1">
    <source>
        <dbReference type="ARBA" id="ARBA00022574"/>
    </source>
</evidence>
<proteinExistence type="predicted"/>
<evidence type="ECO:0000259" key="5">
    <source>
        <dbReference type="PROSITE" id="PS50104"/>
    </source>
</evidence>
<dbReference type="SMART" id="SM00255">
    <property type="entry name" value="TIR"/>
    <property type="match status" value="1"/>
</dbReference>
<dbReference type="Pfam" id="PF00805">
    <property type="entry name" value="Pentapeptide"/>
    <property type="match status" value="2"/>
</dbReference>
<name>A0ABZ1UB81_9ACTN</name>
<dbReference type="PROSITE" id="PS50837">
    <property type="entry name" value="NACHT"/>
    <property type="match status" value="1"/>
</dbReference>
<dbReference type="SUPFAM" id="SSF52540">
    <property type="entry name" value="P-loop containing nucleoside triphosphate hydrolases"/>
    <property type="match status" value="1"/>
</dbReference>
<dbReference type="InterPro" id="IPR015943">
    <property type="entry name" value="WD40/YVTN_repeat-like_dom_sf"/>
</dbReference>
<dbReference type="EMBL" id="CP108110">
    <property type="protein sequence ID" value="WUQ87344.1"/>
    <property type="molecule type" value="Genomic_DNA"/>
</dbReference>
<dbReference type="PROSITE" id="PS50082">
    <property type="entry name" value="WD_REPEATS_2"/>
    <property type="match status" value="13"/>
</dbReference>
<dbReference type="Gene3D" id="2.160.20.80">
    <property type="entry name" value="E3 ubiquitin-protein ligase SopA"/>
    <property type="match status" value="1"/>
</dbReference>
<keyword evidence="8" id="KW-1185">Reference proteome</keyword>
<feature type="repeat" description="WD" evidence="3">
    <location>
        <begin position="1395"/>
        <end position="1436"/>
    </location>
</feature>
<dbReference type="InterPro" id="IPR035897">
    <property type="entry name" value="Toll_tir_struct_dom_sf"/>
</dbReference>
<dbReference type="Gene3D" id="3.40.50.300">
    <property type="entry name" value="P-loop containing nucleotide triphosphate hydrolases"/>
    <property type="match status" value="1"/>
</dbReference>